<keyword evidence="3" id="KW-1185">Reference proteome</keyword>
<dbReference type="Gene3D" id="1.10.506.10">
    <property type="entry name" value="GTPase Activation - p120gap, domain 1"/>
    <property type="match status" value="1"/>
</dbReference>
<proteinExistence type="predicted"/>
<sequence length="871" mass="96648">MAQTENFSVLCERLRSERLLVNNEQTILQNLNSKVQSELSELYKLIWICRHERVALHRLINSDPSVSPDNSCQLMAAINSSKFLEGYKGLGHHITATCQILKYLLESPRAVAEFLNAAQKLDSDIPMDELNRAIFNLLYGSCVFPTDEKGMVDLLGHLISLQLVTNSDPRRLLRKGSSTFSQMYKFFSEELFSAKIFLTAALHEPVMFLLSQDELFLDIDPSKSPIRFPATERARRFGPDETSKLYKDRVARHRQVIVDKLVVIGNRFLKSIQNAMSCFPSSLTWLVRQLHTSLIEKKSHVTKEEAALICTDMIFTYFLCSAIINPEPLGIISDTPISHIARFNLIQVGQILQSLALLPYEQPASYMGELLNRFDQRVMPEIVRTILNSDSVSLESVFPNAVSDADGNEVYCRKACVGTLGEVNVIHFYLKSPALNEINDAPLRKNLSNMLKKMPMELQCLHNESGCLKGNGDIKQSDSSSFTASSPSRSNSSGKLRHLADKVQTKVSQSHQRFMHNSNSTSRIHQRITQSLSSNFQQMNDLFSDKTSDSPNSMVDPKDARAEVFILPLVDNDVPLGLASEEAIMQSFARMYSSRKHKDSQDTDKKNKVAFVAASGSVVSDRTTDVASDEEEAEGASSASCSSNDNPMANAEGEEDDEAEDISTLPDNFSDIDVVPISANVSGRGSPLSISGERNSGRDTPFSGAAEQNDPLGAGSSFSNAPGVAIPVENRRNLPTLPVTVRKQNHEGLEEKFGKFGLPPAEPSKYRDETYSLVSDSWSTDVVASDNEGLSESRSEMPPMLALLQQPQHYFSGTRNMANPCIHPSATLLPPNNNFLQSTPTTSSTESPNKYYDPENLEQCKAFSDAKRKLR</sequence>
<feature type="region of interest" description="Disordered" evidence="1">
    <location>
        <begin position="472"/>
        <end position="502"/>
    </location>
</feature>
<dbReference type="Proteomes" id="UP000887574">
    <property type="component" value="Unplaced"/>
</dbReference>
<feature type="domain" description="Ras-GAP" evidence="2">
    <location>
        <begin position="154"/>
        <end position="357"/>
    </location>
</feature>
<accession>A0A915DLC0</accession>
<feature type="region of interest" description="Disordered" evidence="1">
    <location>
        <begin position="829"/>
        <end position="858"/>
    </location>
</feature>
<dbReference type="InterPro" id="IPR008936">
    <property type="entry name" value="Rho_GTPase_activation_prot"/>
</dbReference>
<evidence type="ECO:0000259" key="2">
    <source>
        <dbReference type="PROSITE" id="PS50018"/>
    </source>
</evidence>
<dbReference type="InterPro" id="IPR001936">
    <property type="entry name" value="RasGAP_dom"/>
</dbReference>
<organism evidence="3 4">
    <name type="scientific">Ditylenchus dipsaci</name>
    <dbReference type="NCBI Taxonomy" id="166011"/>
    <lineage>
        <taxon>Eukaryota</taxon>
        <taxon>Metazoa</taxon>
        <taxon>Ecdysozoa</taxon>
        <taxon>Nematoda</taxon>
        <taxon>Chromadorea</taxon>
        <taxon>Rhabditida</taxon>
        <taxon>Tylenchina</taxon>
        <taxon>Tylenchomorpha</taxon>
        <taxon>Sphaerularioidea</taxon>
        <taxon>Anguinidae</taxon>
        <taxon>Anguininae</taxon>
        <taxon>Ditylenchus</taxon>
    </lineage>
</organism>
<dbReference type="WBParaSite" id="jg21280.2">
    <property type="protein sequence ID" value="jg21280.2"/>
    <property type="gene ID" value="jg21280"/>
</dbReference>
<feature type="compositionally biased region" description="Polar residues" evidence="1">
    <location>
        <begin position="679"/>
        <end position="694"/>
    </location>
</feature>
<name>A0A915DLC0_9BILA</name>
<evidence type="ECO:0000313" key="3">
    <source>
        <dbReference type="Proteomes" id="UP000887574"/>
    </source>
</evidence>
<dbReference type="Pfam" id="PF00616">
    <property type="entry name" value="RasGAP"/>
    <property type="match status" value="1"/>
</dbReference>
<dbReference type="AlphaFoldDB" id="A0A915DLC0"/>
<evidence type="ECO:0000256" key="1">
    <source>
        <dbReference type="SAM" id="MobiDB-lite"/>
    </source>
</evidence>
<dbReference type="SUPFAM" id="SSF48350">
    <property type="entry name" value="GTPase activation domain, GAP"/>
    <property type="match status" value="1"/>
</dbReference>
<reference evidence="4" key="1">
    <citation type="submission" date="2022-11" db="UniProtKB">
        <authorList>
            <consortium name="WormBaseParasite"/>
        </authorList>
    </citation>
    <scope>IDENTIFICATION</scope>
</reference>
<protein>
    <submittedName>
        <fullName evidence="4">Ras-GAP domain-containing protein</fullName>
    </submittedName>
</protein>
<feature type="compositionally biased region" description="Acidic residues" evidence="1">
    <location>
        <begin position="652"/>
        <end position="661"/>
    </location>
</feature>
<evidence type="ECO:0000313" key="4">
    <source>
        <dbReference type="WBParaSite" id="jg21280.2"/>
    </source>
</evidence>
<feature type="compositionally biased region" description="Low complexity" evidence="1">
    <location>
        <begin position="477"/>
        <end position="493"/>
    </location>
</feature>
<dbReference type="PROSITE" id="PS50018">
    <property type="entry name" value="RAS_GTPASE_ACTIV_2"/>
    <property type="match status" value="1"/>
</dbReference>
<feature type="compositionally biased region" description="Low complexity" evidence="1">
    <location>
        <begin position="838"/>
        <end position="848"/>
    </location>
</feature>
<feature type="region of interest" description="Disordered" evidence="1">
    <location>
        <begin position="619"/>
        <end position="724"/>
    </location>
</feature>